<dbReference type="Proteomes" id="UP001333996">
    <property type="component" value="Unassembled WGS sequence"/>
</dbReference>
<protein>
    <submittedName>
        <fullName evidence="3">Transposase</fullName>
    </submittedName>
</protein>
<gene>
    <name evidence="3" type="ORF">VXC91_36000</name>
</gene>
<dbReference type="Pfam" id="PF13546">
    <property type="entry name" value="DDE_5"/>
    <property type="match status" value="1"/>
</dbReference>
<comment type="caution">
    <text evidence="3">The sequence shown here is derived from an EMBL/GenBank/DDBJ whole genome shotgun (WGS) entry which is preliminary data.</text>
</comment>
<reference evidence="3" key="1">
    <citation type="submission" date="2024-01" db="EMBL/GenBank/DDBJ databases">
        <title>First draft genome sequence data of TA4-1, the type strain of Gram-positive actinobacterium Streptomyces chiangmaiensis.</title>
        <authorList>
            <person name="Yasawong M."/>
            <person name="Nantapong N."/>
        </authorList>
    </citation>
    <scope>NUCLEOTIDE SEQUENCE</scope>
    <source>
        <strain evidence="3">TA4-1</strain>
    </source>
</reference>
<evidence type="ECO:0000259" key="2">
    <source>
        <dbReference type="Pfam" id="PF13546"/>
    </source>
</evidence>
<name>A0ABU7FST2_9ACTN</name>
<sequence length="148" mass="15735">MQAPSPVTGRELYLPKSWTHDRARCQAGRIPDKCGFSTKNDLVRAMIERTLASPLPFAWVTADSACRQGLPCPPLPGGRRPLPCRRRAQVPAGPRPSHRPSHQPGPALAMAALVRGAGSNGIMTSRAATPGLVGLNCCAGRPPRMPMA</sequence>
<evidence type="ECO:0000313" key="4">
    <source>
        <dbReference type="Proteomes" id="UP001333996"/>
    </source>
</evidence>
<dbReference type="RefSeq" id="WP_329511563.1">
    <property type="nucleotide sequence ID" value="NZ_JAYWVC010000209.1"/>
</dbReference>
<accession>A0ABU7FST2</accession>
<organism evidence="3 4">
    <name type="scientific">Streptomyces chiangmaiensis</name>
    <dbReference type="NCBI Taxonomy" id="766497"/>
    <lineage>
        <taxon>Bacteria</taxon>
        <taxon>Bacillati</taxon>
        <taxon>Actinomycetota</taxon>
        <taxon>Actinomycetes</taxon>
        <taxon>Kitasatosporales</taxon>
        <taxon>Streptomycetaceae</taxon>
        <taxon>Streptomyces</taxon>
    </lineage>
</organism>
<proteinExistence type="predicted"/>
<evidence type="ECO:0000313" key="3">
    <source>
        <dbReference type="EMBL" id="MED7827175.1"/>
    </source>
</evidence>
<dbReference type="InterPro" id="IPR038721">
    <property type="entry name" value="IS701-like_DDE_dom"/>
</dbReference>
<evidence type="ECO:0000256" key="1">
    <source>
        <dbReference type="SAM" id="MobiDB-lite"/>
    </source>
</evidence>
<dbReference type="EMBL" id="JAYWVC010000209">
    <property type="protein sequence ID" value="MED7827175.1"/>
    <property type="molecule type" value="Genomic_DNA"/>
</dbReference>
<feature type="region of interest" description="Disordered" evidence="1">
    <location>
        <begin position="77"/>
        <end position="105"/>
    </location>
</feature>
<keyword evidence="4" id="KW-1185">Reference proteome</keyword>
<feature type="domain" description="Transposase IS701-like DDE" evidence="2">
    <location>
        <begin position="10"/>
        <end position="66"/>
    </location>
</feature>